<dbReference type="Gene3D" id="3.40.50.150">
    <property type="entry name" value="Vaccinia Virus protein VP39"/>
    <property type="match status" value="1"/>
</dbReference>
<name>A0A1M4T689_9BACT</name>
<dbReference type="STRING" id="1121884.SAMN02745131_00360"/>
<dbReference type="Gene3D" id="1.10.8.10">
    <property type="entry name" value="DNA helicase RuvA subunit, C-terminal domain"/>
    <property type="match status" value="1"/>
</dbReference>
<dbReference type="InterPro" id="IPR004556">
    <property type="entry name" value="HemK-like"/>
</dbReference>
<evidence type="ECO:0000313" key="8">
    <source>
        <dbReference type="EMBL" id="SHE40032.1"/>
    </source>
</evidence>
<evidence type="ECO:0000313" key="9">
    <source>
        <dbReference type="Proteomes" id="UP000184048"/>
    </source>
</evidence>
<dbReference type="GO" id="GO:0032259">
    <property type="term" value="P:methylation"/>
    <property type="evidence" value="ECO:0007669"/>
    <property type="project" value="UniProtKB-KW"/>
</dbReference>
<organism evidence="8 9">
    <name type="scientific">Flavisolibacter ginsengisoli DSM 18119</name>
    <dbReference type="NCBI Taxonomy" id="1121884"/>
    <lineage>
        <taxon>Bacteria</taxon>
        <taxon>Pseudomonadati</taxon>
        <taxon>Bacteroidota</taxon>
        <taxon>Chitinophagia</taxon>
        <taxon>Chitinophagales</taxon>
        <taxon>Chitinophagaceae</taxon>
        <taxon>Flavisolibacter</taxon>
    </lineage>
</organism>
<feature type="domain" description="Methyltransferase small" evidence="6">
    <location>
        <begin position="131"/>
        <end position="208"/>
    </location>
</feature>
<proteinExistence type="predicted"/>
<dbReference type="EMBL" id="FQUU01000001">
    <property type="protein sequence ID" value="SHE40032.1"/>
    <property type="molecule type" value="Genomic_DNA"/>
</dbReference>
<dbReference type="OrthoDB" id="9800643at2"/>
<keyword evidence="9" id="KW-1185">Reference proteome</keyword>
<evidence type="ECO:0000256" key="2">
    <source>
        <dbReference type="ARBA" id="ARBA00022603"/>
    </source>
</evidence>
<dbReference type="NCBIfam" id="TIGR00536">
    <property type="entry name" value="hemK_fam"/>
    <property type="match status" value="1"/>
</dbReference>
<keyword evidence="2 8" id="KW-0489">Methyltransferase</keyword>
<dbReference type="PANTHER" id="PTHR18895">
    <property type="entry name" value="HEMK METHYLTRANSFERASE"/>
    <property type="match status" value="1"/>
</dbReference>
<dbReference type="NCBIfam" id="TIGR03534">
    <property type="entry name" value="RF_mod_PrmC"/>
    <property type="match status" value="1"/>
</dbReference>
<evidence type="ECO:0000256" key="3">
    <source>
        <dbReference type="ARBA" id="ARBA00022679"/>
    </source>
</evidence>
<reference evidence="8 9" key="1">
    <citation type="submission" date="2016-11" db="EMBL/GenBank/DDBJ databases">
        <authorList>
            <person name="Jaros S."/>
            <person name="Januszkiewicz K."/>
            <person name="Wedrychowicz H."/>
        </authorList>
    </citation>
    <scope>NUCLEOTIDE SEQUENCE [LARGE SCALE GENOMIC DNA]</scope>
    <source>
        <strain evidence="8 9">DSM 18119</strain>
    </source>
</reference>
<dbReference type="InterPro" id="IPR040758">
    <property type="entry name" value="PrmC_N"/>
</dbReference>
<dbReference type="PROSITE" id="PS00092">
    <property type="entry name" value="N6_MTASE"/>
    <property type="match status" value="1"/>
</dbReference>
<dbReference type="InterPro" id="IPR007848">
    <property type="entry name" value="Small_mtfrase_dom"/>
</dbReference>
<protein>
    <recommendedName>
        <fullName evidence="1">peptide chain release factor N(5)-glutamine methyltransferase</fullName>
        <ecNumber evidence="1">2.1.1.297</ecNumber>
    </recommendedName>
</protein>
<sequence>MKLAAAERYIRNSLESIYPTNEAVIMADMLLEHFTSFSKGDRLMNKEADLTQQQEVAIHKGVERLLKHEPIQYIMNKCWFYGMELFVDPSVLIPRPETEELVAWIISDVRASGYKVFSRVTADADETDLLKILDVGTGSGCIALALKKAMPQAEVWGCDLSEEALNVARRNGSALDIRVDFQGLNFLDQLQQKQLPTVNILVSNPPYIPIRDKDLMNKNVVEHEPHTALFVPDEDPLIFYRALAKFASSRLHENGSIYMEIHEDLGNDVVRLFSDEGYNKIELRKDMQQKNRMVKVSK</sequence>
<keyword evidence="4" id="KW-0949">S-adenosyl-L-methionine</keyword>
<dbReference type="PANTHER" id="PTHR18895:SF74">
    <property type="entry name" value="MTRF1L RELEASE FACTOR GLUTAMINE METHYLTRANSFERASE"/>
    <property type="match status" value="1"/>
</dbReference>
<evidence type="ECO:0000259" key="6">
    <source>
        <dbReference type="Pfam" id="PF05175"/>
    </source>
</evidence>
<keyword evidence="3 8" id="KW-0808">Transferase</keyword>
<dbReference type="InterPro" id="IPR050320">
    <property type="entry name" value="N5-glutamine_MTase"/>
</dbReference>
<accession>A0A1M4T689</accession>
<gene>
    <name evidence="8" type="ORF">SAMN02745131_00360</name>
</gene>
<evidence type="ECO:0000256" key="4">
    <source>
        <dbReference type="ARBA" id="ARBA00022691"/>
    </source>
</evidence>
<dbReference type="InterPro" id="IPR019874">
    <property type="entry name" value="RF_methyltr_PrmC"/>
</dbReference>
<evidence type="ECO:0000256" key="1">
    <source>
        <dbReference type="ARBA" id="ARBA00012771"/>
    </source>
</evidence>
<comment type="catalytic activity">
    <reaction evidence="5">
        <text>L-glutaminyl-[peptide chain release factor] + S-adenosyl-L-methionine = N(5)-methyl-L-glutaminyl-[peptide chain release factor] + S-adenosyl-L-homocysteine + H(+)</text>
        <dbReference type="Rhea" id="RHEA:42896"/>
        <dbReference type="Rhea" id="RHEA-COMP:10271"/>
        <dbReference type="Rhea" id="RHEA-COMP:10272"/>
        <dbReference type="ChEBI" id="CHEBI:15378"/>
        <dbReference type="ChEBI" id="CHEBI:30011"/>
        <dbReference type="ChEBI" id="CHEBI:57856"/>
        <dbReference type="ChEBI" id="CHEBI:59789"/>
        <dbReference type="ChEBI" id="CHEBI:61891"/>
        <dbReference type="EC" id="2.1.1.297"/>
    </reaction>
</comment>
<dbReference type="InterPro" id="IPR002052">
    <property type="entry name" value="DNA_methylase_N6_adenine_CS"/>
</dbReference>
<feature type="domain" description="Release factor glutamine methyltransferase N-terminal" evidence="7">
    <location>
        <begin position="8"/>
        <end position="75"/>
    </location>
</feature>
<dbReference type="CDD" id="cd02440">
    <property type="entry name" value="AdoMet_MTases"/>
    <property type="match status" value="1"/>
</dbReference>
<evidence type="ECO:0000256" key="5">
    <source>
        <dbReference type="ARBA" id="ARBA00048391"/>
    </source>
</evidence>
<dbReference type="Proteomes" id="UP000184048">
    <property type="component" value="Unassembled WGS sequence"/>
</dbReference>
<dbReference type="AlphaFoldDB" id="A0A1M4T689"/>
<dbReference type="Pfam" id="PF17827">
    <property type="entry name" value="PrmC_N"/>
    <property type="match status" value="1"/>
</dbReference>
<dbReference type="GO" id="GO:0003676">
    <property type="term" value="F:nucleic acid binding"/>
    <property type="evidence" value="ECO:0007669"/>
    <property type="project" value="InterPro"/>
</dbReference>
<evidence type="ECO:0000259" key="7">
    <source>
        <dbReference type="Pfam" id="PF17827"/>
    </source>
</evidence>
<dbReference type="GO" id="GO:0102559">
    <property type="term" value="F:peptide chain release factor N(5)-glutamine methyltransferase activity"/>
    <property type="evidence" value="ECO:0007669"/>
    <property type="project" value="UniProtKB-EC"/>
</dbReference>
<dbReference type="InterPro" id="IPR029063">
    <property type="entry name" value="SAM-dependent_MTases_sf"/>
</dbReference>
<dbReference type="SUPFAM" id="SSF53335">
    <property type="entry name" value="S-adenosyl-L-methionine-dependent methyltransferases"/>
    <property type="match status" value="1"/>
</dbReference>
<dbReference type="Pfam" id="PF05175">
    <property type="entry name" value="MTS"/>
    <property type="match status" value="1"/>
</dbReference>
<dbReference type="RefSeq" id="WP_072833508.1">
    <property type="nucleotide sequence ID" value="NZ_FQUU01000001.1"/>
</dbReference>
<dbReference type="EC" id="2.1.1.297" evidence="1"/>